<evidence type="ECO:0000256" key="3">
    <source>
        <dbReference type="ARBA" id="ARBA00043996"/>
    </source>
</evidence>
<accession>A0A0P1BLA4</accession>
<keyword evidence="2" id="KW-1015">Disulfide bond</keyword>
<dbReference type="GO" id="GO:0006629">
    <property type="term" value="P:lipid metabolic process"/>
    <property type="evidence" value="ECO:0007669"/>
    <property type="project" value="InterPro"/>
</dbReference>
<reference evidence="8 9" key="1">
    <citation type="submission" date="2014-09" db="EMBL/GenBank/DDBJ databases">
        <authorList>
            <person name="Magalhaes I.L.F."/>
            <person name="Oliveira U."/>
            <person name="Santos F.R."/>
            <person name="Vidigal T.H.D.A."/>
            <person name="Brescovit A.D."/>
            <person name="Santos A.J."/>
        </authorList>
    </citation>
    <scope>NUCLEOTIDE SEQUENCE [LARGE SCALE GENOMIC DNA]</scope>
</reference>
<name>A0A0P1BLA4_9BASI</name>
<dbReference type="InterPro" id="IPR051218">
    <property type="entry name" value="Sec_MonoDiacylglyc_Lipase"/>
</dbReference>
<comment type="catalytic activity">
    <reaction evidence="4">
        <text>a diacylglycerol + H2O = a monoacylglycerol + a fatty acid + H(+)</text>
        <dbReference type="Rhea" id="RHEA:32731"/>
        <dbReference type="ChEBI" id="CHEBI:15377"/>
        <dbReference type="ChEBI" id="CHEBI:15378"/>
        <dbReference type="ChEBI" id="CHEBI:17408"/>
        <dbReference type="ChEBI" id="CHEBI:18035"/>
        <dbReference type="ChEBI" id="CHEBI:28868"/>
    </reaction>
</comment>
<evidence type="ECO:0000256" key="1">
    <source>
        <dbReference type="ARBA" id="ARBA00022729"/>
    </source>
</evidence>
<feature type="signal peptide" evidence="6">
    <location>
        <begin position="1"/>
        <end position="18"/>
    </location>
</feature>
<keyword evidence="1 6" id="KW-0732">Signal</keyword>
<sequence length="288" mass="30758">MRFAHIILAIAAPLAILAAPVLERDPTPTTASVSELSSFIAPAKFARDSYCPSVKAGSKVGEDGQVLWATGDGRKTQRVYVAYSKSQGIVVAHQGTNTSSLSSLLNDANFIRDDLDSRLSFLGADASVVGGFQDAWLDTADQVLSQVKSALSKYPGSQISIFGHSLGASIGLLDAAFIKHNLPSSNVKVILFGLPRSGNDEFASAIDNLLPGQKHVTHYRDPIPHLPGETLGYQAPSGEVWLNEAATTAVDCPGQENDACSNSVHFYQYDEDDHDGPYYGNIVMKCDS</sequence>
<dbReference type="Proteomes" id="UP000054845">
    <property type="component" value="Unassembled WGS sequence"/>
</dbReference>
<dbReference type="CDD" id="cd00519">
    <property type="entry name" value="Lipase_3"/>
    <property type="match status" value="1"/>
</dbReference>
<protein>
    <submittedName>
        <fullName evidence="8">Predicted lipase</fullName>
    </submittedName>
</protein>
<proteinExistence type="inferred from homology"/>
<keyword evidence="9" id="KW-1185">Reference proteome</keyword>
<dbReference type="EMBL" id="CCYA01000391">
    <property type="protein sequence ID" value="CEH16731.1"/>
    <property type="molecule type" value="Genomic_DNA"/>
</dbReference>
<evidence type="ECO:0000256" key="2">
    <source>
        <dbReference type="ARBA" id="ARBA00023157"/>
    </source>
</evidence>
<dbReference type="STRING" id="401625.A0A0P1BLA4"/>
<dbReference type="PANTHER" id="PTHR45856:SF25">
    <property type="entry name" value="FUNGAL LIPASE-LIKE DOMAIN-CONTAINING PROTEIN"/>
    <property type="match status" value="1"/>
</dbReference>
<comment type="catalytic activity">
    <reaction evidence="5">
        <text>a monoacylglycerol + H2O = glycerol + a fatty acid + H(+)</text>
        <dbReference type="Rhea" id="RHEA:15245"/>
        <dbReference type="ChEBI" id="CHEBI:15377"/>
        <dbReference type="ChEBI" id="CHEBI:15378"/>
        <dbReference type="ChEBI" id="CHEBI:17408"/>
        <dbReference type="ChEBI" id="CHEBI:17754"/>
        <dbReference type="ChEBI" id="CHEBI:28868"/>
    </reaction>
</comment>
<dbReference type="InterPro" id="IPR002921">
    <property type="entry name" value="Fungal_lipase-type"/>
</dbReference>
<dbReference type="OrthoDB" id="426718at2759"/>
<dbReference type="PANTHER" id="PTHR45856">
    <property type="entry name" value="ALPHA/BETA-HYDROLASES SUPERFAMILY PROTEIN"/>
    <property type="match status" value="1"/>
</dbReference>
<dbReference type="Gene3D" id="3.40.50.1820">
    <property type="entry name" value="alpha/beta hydrolase"/>
    <property type="match status" value="1"/>
</dbReference>
<evidence type="ECO:0000313" key="8">
    <source>
        <dbReference type="EMBL" id="CEH16731.1"/>
    </source>
</evidence>
<dbReference type="Pfam" id="PF01764">
    <property type="entry name" value="Lipase_3"/>
    <property type="match status" value="1"/>
</dbReference>
<evidence type="ECO:0000256" key="6">
    <source>
        <dbReference type="SAM" id="SignalP"/>
    </source>
</evidence>
<evidence type="ECO:0000259" key="7">
    <source>
        <dbReference type="Pfam" id="PF01764"/>
    </source>
</evidence>
<dbReference type="AlphaFoldDB" id="A0A0P1BLA4"/>
<feature type="domain" description="Fungal lipase-type" evidence="7">
    <location>
        <begin position="90"/>
        <end position="229"/>
    </location>
</feature>
<comment type="similarity">
    <text evidence="3">Belongs to the AB hydrolase superfamily. Lipase family. Class 3 subfamily.</text>
</comment>
<evidence type="ECO:0000256" key="5">
    <source>
        <dbReference type="ARBA" id="ARBA00048461"/>
    </source>
</evidence>
<evidence type="ECO:0000256" key="4">
    <source>
        <dbReference type="ARBA" id="ARBA00047591"/>
    </source>
</evidence>
<dbReference type="SUPFAM" id="SSF53474">
    <property type="entry name" value="alpha/beta-Hydrolases"/>
    <property type="match status" value="1"/>
</dbReference>
<dbReference type="InterPro" id="IPR029058">
    <property type="entry name" value="AB_hydrolase_fold"/>
</dbReference>
<evidence type="ECO:0000313" key="9">
    <source>
        <dbReference type="Proteomes" id="UP000054845"/>
    </source>
</evidence>
<feature type="chain" id="PRO_5006059663" evidence="6">
    <location>
        <begin position="19"/>
        <end position="288"/>
    </location>
</feature>
<organism evidence="8 9">
    <name type="scientific">Ceraceosorus bombacis</name>
    <dbReference type="NCBI Taxonomy" id="401625"/>
    <lineage>
        <taxon>Eukaryota</taxon>
        <taxon>Fungi</taxon>
        <taxon>Dikarya</taxon>
        <taxon>Basidiomycota</taxon>
        <taxon>Ustilaginomycotina</taxon>
        <taxon>Exobasidiomycetes</taxon>
        <taxon>Ceraceosorales</taxon>
        <taxon>Ceraceosoraceae</taxon>
        <taxon>Ceraceosorus</taxon>
    </lineage>
</organism>